<evidence type="ECO:0000313" key="4">
    <source>
        <dbReference type="Proteomes" id="UP000594342"/>
    </source>
</evidence>
<comment type="caution">
    <text evidence="3">The sequence shown here is derived from an EMBL/GenBank/DDBJ whole genome shotgun (WGS) entry which is preliminary data.</text>
</comment>
<evidence type="ECO:0000259" key="2">
    <source>
        <dbReference type="SMART" id="SM00327"/>
    </source>
</evidence>
<evidence type="ECO:0000256" key="1">
    <source>
        <dbReference type="SAM" id="MobiDB-lite"/>
    </source>
</evidence>
<feature type="region of interest" description="Disordered" evidence="1">
    <location>
        <begin position="1"/>
        <end position="34"/>
    </location>
</feature>
<gene>
    <name evidence="3" type="ORF">YASMINEVIRUS_312</name>
</gene>
<proteinExistence type="predicted"/>
<evidence type="ECO:0000313" key="3">
    <source>
        <dbReference type="EMBL" id="VBB17849.1"/>
    </source>
</evidence>
<feature type="compositionally biased region" description="Polar residues" evidence="1">
    <location>
        <begin position="336"/>
        <end position="351"/>
    </location>
</feature>
<reference evidence="3 4" key="1">
    <citation type="submission" date="2018-10" db="EMBL/GenBank/DDBJ databases">
        <authorList>
            <consortium name="IHU Genomes"/>
        </authorList>
    </citation>
    <scope>NUCLEOTIDE SEQUENCE [LARGE SCALE GENOMIC DNA]</scope>
    <source>
        <strain evidence="3 4">A1</strain>
    </source>
</reference>
<dbReference type="Proteomes" id="UP000594342">
    <property type="component" value="Unassembled WGS sequence"/>
</dbReference>
<feature type="region of interest" description="Disordered" evidence="1">
    <location>
        <begin position="333"/>
        <end position="359"/>
    </location>
</feature>
<dbReference type="SMART" id="SM00327">
    <property type="entry name" value="VWA"/>
    <property type="match status" value="1"/>
</dbReference>
<dbReference type="InterPro" id="IPR036465">
    <property type="entry name" value="vWFA_dom_sf"/>
</dbReference>
<protein>
    <recommendedName>
        <fullName evidence="2">VWFA domain-containing protein</fullName>
    </recommendedName>
</protein>
<feature type="compositionally biased region" description="Polar residues" evidence="1">
    <location>
        <begin position="19"/>
        <end position="28"/>
    </location>
</feature>
<accession>A0A5K0U7B7</accession>
<feature type="domain" description="VWFA" evidence="2">
    <location>
        <begin position="119"/>
        <end position="306"/>
    </location>
</feature>
<dbReference type="InterPro" id="IPR002035">
    <property type="entry name" value="VWF_A"/>
</dbReference>
<keyword evidence="4" id="KW-1185">Reference proteome</keyword>
<sequence length="359" mass="40220">MSNNPQHFSVYDTPPPAYGQSTSGTSNPPSEPGAPGVYGAYTGYAPSYNPILGQNYTPVIMAPTAPSVDYPYNSNYAPGERPGLYPLLPADPSTTALKAFFRKYEISPTFQEDVDVIRKYDIIIIGDDSTSMRDPSRYLSYRTNTVVNMTRWDELKETVAVVTELACILDDDGIDVRFLNEGKPHKNISSQEQVMALFNRAPTGRTPLTRVLREVMAMPTRKPKLILIVTDGEPNDDDGYDDSDKFLELVVNRDAQNNRIGILVCTSAEKQMKWLQRVDKEAKHVDVVDDYYSEREQILEIQGSGFSYSHGDHVLKMLLGPILQKYDDLDEKPLKRSTQSGSVRRSSNTKQKSSDCIII</sequence>
<organism evidence="3 4">
    <name type="scientific">Yasminevirus sp. GU-2018</name>
    <dbReference type="NCBI Taxonomy" id="2420051"/>
    <lineage>
        <taxon>Viruses</taxon>
        <taxon>Varidnaviria</taxon>
        <taxon>Bamfordvirae</taxon>
        <taxon>Nucleocytoviricota</taxon>
        <taxon>Megaviricetes</taxon>
        <taxon>Imitervirales</taxon>
        <taxon>Mimiviridae</taxon>
        <taxon>Klosneuvirinae</taxon>
        <taxon>Yasminevirus</taxon>
        <taxon>Yasminevirus saudimassiliense</taxon>
    </lineage>
</organism>
<dbReference type="SUPFAM" id="SSF53300">
    <property type="entry name" value="vWA-like"/>
    <property type="match status" value="1"/>
</dbReference>
<dbReference type="Gene3D" id="3.40.50.410">
    <property type="entry name" value="von Willebrand factor, type A domain"/>
    <property type="match status" value="1"/>
</dbReference>
<dbReference type="PANTHER" id="PTHR34706">
    <property type="entry name" value="SLR1338 PROTEIN"/>
    <property type="match status" value="1"/>
</dbReference>
<dbReference type="EMBL" id="UPSH01000001">
    <property type="protein sequence ID" value="VBB17849.1"/>
    <property type="molecule type" value="Genomic_DNA"/>
</dbReference>
<dbReference type="PANTHER" id="PTHR34706:SF1">
    <property type="entry name" value="VWFA DOMAIN-CONTAINING PROTEIN"/>
    <property type="match status" value="1"/>
</dbReference>
<name>A0A5K0U7B7_9VIRU</name>